<keyword evidence="3" id="KW-1185">Reference proteome</keyword>
<proteinExistence type="predicted"/>
<dbReference type="AlphaFoldDB" id="A0A1M5MVP9"/>
<protein>
    <submittedName>
        <fullName evidence="2">Uncharacterized protein</fullName>
    </submittedName>
</protein>
<organism evidence="2 3">
    <name type="scientific">Hydrocarboniphaga daqingensis</name>
    <dbReference type="NCBI Taxonomy" id="490188"/>
    <lineage>
        <taxon>Bacteria</taxon>
        <taxon>Pseudomonadati</taxon>
        <taxon>Pseudomonadota</taxon>
        <taxon>Gammaproteobacteria</taxon>
        <taxon>Nevskiales</taxon>
        <taxon>Nevskiaceae</taxon>
        <taxon>Hydrocarboniphaga</taxon>
    </lineage>
</organism>
<feature type="region of interest" description="Disordered" evidence="1">
    <location>
        <begin position="135"/>
        <end position="157"/>
    </location>
</feature>
<dbReference type="EMBL" id="FQWZ01000003">
    <property type="protein sequence ID" value="SHG81361.1"/>
    <property type="molecule type" value="Genomic_DNA"/>
</dbReference>
<accession>A0A1M5MVP9</accession>
<sequence length="157" mass="16304">MPKRRVLYARPALAYRVRVNRSVRPLLNLLLALVLFAQGVSAAASGRGIERSTPANAVVAAAAAAAMPMDHCQRMQAAAKSPPAAIAAPVMSAKASCCNAACPDMLSCAMASLAMPAHGALRLHHHLPPLLGAEPAQLSAQTRGKATFRPPILSQQA</sequence>
<evidence type="ECO:0000313" key="3">
    <source>
        <dbReference type="Proteomes" id="UP000199758"/>
    </source>
</evidence>
<name>A0A1M5MVP9_9GAMM</name>
<dbReference type="STRING" id="490188.SAMN04488068_1492"/>
<reference evidence="2 3" key="1">
    <citation type="submission" date="2016-11" db="EMBL/GenBank/DDBJ databases">
        <authorList>
            <person name="Jaros S."/>
            <person name="Januszkiewicz K."/>
            <person name="Wedrychowicz H."/>
        </authorList>
    </citation>
    <scope>NUCLEOTIDE SEQUENCE [LARGE SCALE GENOMIC DNA]</scope>
    <source>
        <strain evidence="2 3">CGMCC 1.7049</strain>
    </source>
</reference>
<evidence type="ECO:0000256" key="1">
    <source>
        <dbReference type="SAM" id="MobiDB-lite"/>
    </source>
</evidence>
<dbReference type="Proteomes" id="UP000199758">
    <property type="component" value="Unassembled WGS sequence"/>
</dbReference>
<evidence type="ECO:0000313" key="2">
    <source>
        <dbReference type="EMBL" id="SHG81361.1"/>
    </source>
</evidence>
<gene>
    <name evidence="2" type="ORF">SAMN04488068_1492</name>
</gene>